<reference evidence="8 9" key="1">
    <citation type="submission" date="2014-04" db="EMBL/GenBank/DDBJ databases">
        <authorList>
            <consortium name="DOE Joint Genome Institute"/>
            <person name="Kuo A."/>
            <person name="Girlanda M."/>
            <person name="Perotto S."/>
            <person name="Kohler A."/>
            <person name="Nagy L.G."/>
            <person name="Floudas D."/>
            <person name="Copeland A."/>
            <person name="Barry K.W."/>
            <person name="Cichocki N."/>
            <person name="Veneault-Fourrey C."/>
            <person name="LaButti K."/>
            <person name="Lindquist E.A."/>
            <person name="Lipzen A."/>
            <person name="Lundell T."/>
            <person name="Morin E."/>
            <person name="Murat C."/>
            <person name="Sun H."/>
            <person name="Tunlid A."/>
            <person name="Henrissat B."/>
            <person name="Grigoriev I.V."/>
            <person name="Hibbett D.S."/>
            <person name="Martin F."/>
            <person name="Nordberg H.P."/>
            <person name="Cantor M.N."/>
            <person name="Hua S.X."/>
        </authorList>
    </citation>
    <scope>NUCLEOTIDE SEQUENCE [LARGE SCALE GENOMIC DNA]</scope>
    <source>
        <strain evidence="8 9">MUT 4182</strain>
    </source>
</reference>
<dbReference type="STRING" id="1051891.A0A0C3QHQ0"/>
<keyword evidence="2" id="KW-0479">Metal-binding</keyword>
<dbReference type="SMART" id="SM00702">
    <property type="entry name" value="P4Hc"/>
    <property type="match status" value="1"/>
</dbReference>
<dbReference type="Gene3D" id="2.60.120.620">
    <property type="entry name" value="q2cbj1_9rhob like domain"/>
    <property type="match status" value="1"/>
</dbReference>
<dbReference type="Proteomes" id="UP000054248">
    <property type="component" value="Unassembled WGS sequence"/>
</dbReference>
<organism evidence="8 9">
    <name type="scientific">Tulasnella calospora MUT 4182</name>
    <dbReference type="NCBI Taxonomy" id="1051891"/>
    <lineage>
        <taxon>Eukaryota</taxon>
        <taxon>Fungi</taxon>
        <taxon>Dikarya</taxon>
        <taxon>Basidiomycota</taxon>
        <taxon>Agaricomycotina</taxon>
        <taxon>Agaricomycetes</taxon>
        <taxon>Cantharellales</taxon>
        <taxon>Tulasnellaceae</taxon>
        <taxon>Tulasnella</taxon>
    </lineage>
</organism>
<dbReference type="GO" id="GO:0031418">
    <property type="term" value="F:L-ascorbic acid binding"/>
    <property type="evidence" value="ECO:0007669"/>
    <property type="project" value="InterPro"/>
</dbReference>
<feature type="region of interest" description="Disordered" evidence="6">
    <location>
        <begin position="1"/>
        <end position="28"/>
    </location>
</feature>
<name>A0A0C3QHQ0_9AGAM</name>
<sequence length="270" mass="30696">MLRSYDPLRSTTVFRFPDPPTAPSPTEPNPVVVHKVDWEELGFSENKGRVALIIDNAFTLKDCQKLLKAAEDSAPWSVAAVHRGPGDTKGVVAENYRRSSRILLDNVELADFILSKLKPHMPEEAVDAPKSKYWQFKRVDSKDNLDKLKKKAESTDRVQLTRLNERLRYLKYVEGDFFESHCDGTYWTPDRSEISCLTLQLYLNGSEEDLEGGATQFLSHRIADRVIDVDPRPGRALIFEQGNVLHCGAKVLKGEKYTIRTDLMFKEVSP</sequence>
<evidence type="ECO:0000313" key="9">
    <source>
        <dbReference type="Proteomes" id="UP000054248"/>
    </source>
</evidence>
<dbReference type="InterPro" id="IPR044862">
    <property type="entry name" value="Pro_4_hyd_alph_FE2OG_OXY"/>
</dbReference>
<dbReference type="PANTHER" id="PTHR10869:SF241">
    <property type="entry name" value="FE2OG DIOXYGENASE DOMAIN-CONTAINING PROTEIN"/>
    <property type="match status" value="1"/>
</dbReference>
<dbReference type="GO" id="GO:0004656">
    <property type="term" value="F:procollagen-proline 4-dioxygenase activity"/>
    <property type="evidence" value="ECO:0007669"/>
    <property type="project" value="TreeGrafter"/>
</dbReference>
<dbReference type="GO" id="GO:0005506">
    <property type="term" value="F:iron ion binding"/>
    <property type="evidence" value="ECO:0007669"/>
    <property type="project" value="InterPro"/>
</dbReference>
<dbReference type="AlphaFoldDB" id="A0A0C3QHQ0"/>
<protein>
    <recommendedName>
        <fullName evidence="7">Fe2OG dioxygenase domain-containing protein</fullName>
    </recommendedName>
</protein>
<evidence type="ECO:0000256" key="3">
    <source>
        <dbReference type="ARBA" id="ARBA00022964"/>
    </source>
</evidence>
<evidence type="ECO:0000256" key="1">
    <source>
        <dbReference type="ARBA" id="ARBA00001961"/>
    </source>
</evidence>
<dbReference type="InterPro" id="IPR045054">
    <property type="entry name" value="P4HA-like"/>
</dbReference>
<keyword evidence="9" id="KW-1185">Reference proteome</keyword>
<evidence type="ECO:0000256" key="6">
    <source>
        <dbReference type="SAM" id="MobiDB-lite"/>
    </source>
</evidence>
<dbReference type="PROSITE" id="PS51471">
    <property type="entry name" value="FE2OG_OXY"/>
    <property type="match status" value="1"/>
</dbReference>
<dbReference type="InterPro" id="IPR005123">
    <property type="entry name" value="Oxoglu/Fe-dep_dioxygenase_dom"/>
</dbReference>
<proteinExistence type="predicted"/>
<dbReference type="EMBL" id="KN822963">
    <property type="protein sequence ID" value="KIO31410.1"/>
    <property type="molecule type" value="Genomic_DNA"/>
</dbReference>
<gene>
    <name evidence="8" type="ORF">M407DRAFT_219775</name>
</gene>
<dbReference type="InterPro" id="IPR006620">
    <property type="entry name" value="Pro_4_hyd_alph"/>
</dbReference>
<feature type="compositionally biased region" description="Pro residues" evidence="6">
    <location>
        <begin position="17"/>
        <end position="28"/>
    </location>
</feature>
<keyword evidence="4" id="KW-0560">Oxidoreductase</keyword>
<dbReference type="OrthoDB" id="69177at2759"/>
<evidence type="ECO:0000256" key="2">
    <source>
        <dbReference type="ARBA" id="ARBA00022723"/>
    </source>
</evidence>
<evidence type="ECO:0000256" key="5">
    <source>
        <dbReference type="ARBA" id="ARBA00023004"/>
    </source>
</evidence>
<dbReference type="SUPFAM" id="SSF51197">
    <property type="entry name" value="Clavaminate synthase-like"/>
    <property type="match status" value="1"/>
</dbReference>
<evidence type="ECO:0000313" key="8">
    <source>
        <dbReference type="EMBL" id="KIO31410.1"/>
    </source>
</evidence>
<feature type="domain" description="Fe2OG dioxygenase" evidence="7">
    <location>
        <begin position="154"/>
        <end position="268"/>
    </location>
</feature>
<keyword evidence="3" id="KW-0223">Dioxygenase</keyword>
<dbReference type="HOGENOM" id="CLU_041456_2_1_1"/>
<evidence type="ECO:0000256" key="4">
    <source>
        <dbReference type="ARBA" id="ARBA00023002"/>
    </source>
</evidence>
<dbReference type="Pfam" id="PF13640">
    <property type="entry name" value="2OG-FeII_Oxy_3"/>
    <property type="match status" value="1"/>
</dbReference>
<dbReference type="GO" id="GO:0005783">
    <property type="term" value="C:endoplasmic reticulum"/>
    <property type="evidence" value="ECO:0007669"/>
    <property type="project" value="TreeGrafter"/>
</dbReference>
<reference evidence="9" key="2">
    <citation type="submission" date="2015-01" db="EMBL/GenBank/DDBJ databases">
        <title>Evolutionary Origins and Diversification of the Mycorrhizal Mutualists.</title>
        <authorList>
            <consortium name="DOE Joint Genome Institute"/>
            <consortium name="Mycorrhizal Genomics Consortium"/>
            <person name="Kohler A."/>
            <person name="Kuo A."/>
            <person name="Nagy L.G."/>
            <person name="Floudas D."/>
            <person name="Copeland A."/>
            <person name="Barry K.W."/>
            <person name="Cichocki N."/>
            <person name="Veneault-Fourrey C."/>
            <person name="LaButti K."/>
            <person name="Lindquist E.A."/>
            <person name="Lipzen A."/>
            <person name="Lundell T."/>
            <person name="Morin E."/>
            <person name="Murat C."/>
            <person name="Riley R."/>
            <person name="Ohm R."/>
            <person name="Sun H."/>
            <person name="Tunlid A."/>
            <person name="Henrissat B."/>
            <person name="Grigoriev I.V."/>
            <person name="Hibbett D.S."/>
            <person name="Martin F."/>
        </authorList>
    </citation>
    <scope>NUCLEOTIDE SEQUENCE [LARGE SCALE GENOMIC DNA]</scope>
    <source>
        <strain evidence="9">MUT 4182</strain>
    </source>
</reference>
<keyword evidence="5" id="KW-0408">Iron</keyword>
<dbReference type="PANTHER" id="PTHR10869">
    <property type="entry name" value="PROLYL 4-HYDROXYLASE ALPHA SUBUNIT"/>
    <property type="match status" value="1"/>
</dbReference>
<comment type="cofactor">
    <cofactor evidence="1">
        <name>L-ascorbate</name>
        <dbReference type="ChEBI" id="CHEBI:38290"/>
    </cofactor>
</comment>
<accession>A0A0C3QHQ0</accession>
<evidence type="ECO:0000259" key="7">
    <source>
        <dbReference type="PROSITE" id="PS51471"/>
    </source>
</evidence>